<sequence>MTGFENLTPEDSLILTNAIAISLAKGKNADEINVIGNFLVGIGCLLLTIASHQQYLTVLQESRNSNSTQNNNNNSNNTNNNNNNNNNNAAKSTAADDVIIG</sequence>
<evidence type="ECO:0000313" key="2">
    <source>
        <dbReference type="EMBL" id="AJG99085.1"/>
    </source>
</evidence>
<evidence type="ECO:0000256" key="1">
    <source>
        <dbReference type="SAM" id="MobiDB-lite"/>
    </source>
</evidence>
<dbReference type="OrthoDB" id="1683820at2"/>
<dbReference type="Proteomes" id="UP000031866">
    <property type="component" value="Chromosome"/>
</dbReference>
<dbReference type="RefSeq" id="WP_041896369.1">
    <property type="nucleotide sequence ID" value="NZ_CP010086.2"/>
</dbReference>
<protein>
    <submittedName>
        <fullName evidence="2">Uncharacterized protein</fullName>
    </submittedName>
</protein>
<organism evidence="2 3">
    <name type="scientific">Clostridium beijerinckii</name>
    <name type="common">Clostridium MP</name>
    <dbReference type="NCBI Taxonomy" id="1520"/>
    <lineage>
        <taxon>Bacteria</taxon>
        <taxon>Bacillati</taxon>
        <taxon>Bacillota</taxon>
        <taxon>Clostridia</taxon>
        <taxon>Eubacteriales</taxon>
        <taxon>Clostridiaceae</taxon>
        <taxon>Clostridium</taxon>
    </lineage>
</organism>
<feature type="compositionally biased region" description="Low complexity" evidence="1">
    <location>
        <begin position="64"/>
        <end position="88"/>
    </location>
</feature>
<name>A0A0B5QDN9_CLOBE</name>
<feature type="region of interest" description="Disordered" evidence="1">
    <location>
        <begin position="61"/>
        <end position="101"/>
    </location>
</feature>
<proteinExistence type="predicted"/>
<reference evidence="3" key="1">
    <citation type="submission" date="2014-12" db="EMBL/GenBank/DDBJ databases">
        <title>Genome sequence of Clostridium beijerinckii strain 59B.</title>
        <authorList>
            <person name="Little G.T."/>
            <person name="Minton N.P."/>
        </authorList>
    </citation>
    <scope>NUCLEOTIDE SEQUENCE [LARGE SCALE GENOMIC DNA]</scope>
    <source>
        <strain evidence="3">59B</strain>
    </source>
</reference>
<gene>
    <name evidence="2" type="ORF">LF65_02503</name>
</gene>
<dbReference type="EMBL" id="CP010086">
    <property type="protein sequence ID" value="AJG99085.1"/>
    <property type="molecule type" value="Genomic_DNA"/>
</dbReference>
<evidence type="ECO:0000313" key="3">
    <source>
        <dbReference type="Proteomes" id="UP000031866"/>
    </source>
</evidence>
<accession>A0A0B5QDN9</accession>
<dbReference type="KEGG" id="cbei:LF65_02503"/>
<dbReference type="AlphaFoldDB" id="A0A0B5QDN9"/>